<keyword evidence="1" id="KW-0413">Isomerase</keyword>
<keyword evidence="4" id="KW-1185">Reference proteome</keyword>
<dbReference type="SUPFAM" id="SSF55331">
    <property type="entry name" value="Tautomerase/MIF"/>
    <property type="match status" value="1"/>
</dbReference>
<feature type="domain" description="4-oxalocrotonate tautomerase-like" evidence="2">
    <location>
        <begin position="2"/>
        <end position="52"/>
    </location>
</feature>
<protein>
    <recommendedName>
        <fullName evidence="2">4-oxalocrotonate tautomerase-like domain-containing protein</fullName>
    </recommendedName>
</protein>
<dbReference type="InterPro" id="IPR014347">
    <property type="entry name" value="Tautomerase/MIF_sf"/>
</dbReference>
<reference evidence="3 4" key="1">
    <citation type="submission" date="2020-03" db="EMBL/GenBank/DDBJ databases">
        <title>WGS of actinomycetes isolated from Thailand.</title>
        <authorList>
            <person name="Thawai C."/>
        </authorList>
    </citation>
    <scope>NUCLEOTIDE SEQUENCE [LARGE SCALE GENOMIC DNA]</scope>
    <source>
        <strain evidence="3 4">PRB2-1</strain>
    </source>
</reference>
<dbReference type="Gene3D" id="3.30.429.10">
    <property type="entry name" value="Macrophage Migration Inhibitory Factor"/>
    <property type="match status" value="1"/>
</dbReference>
<sequence>MPHVTIEHFPAALTPEQQARLVERVTAAVQDAFGVEERAVSIDLEPVAAEEWDARVYQPKIAARRDRLVKTPGY</sequence>
<dbReference type="EMBL" id="JAATEJ010000013">
    <property type="protein sequence ID" value="NJP45273.1"/>
    <property type="molecule type" value="Genomic_DNA"/>
</dbReference>
<accession>A0ABX0ZMZ0</accession>
<comment type="caution">
    <text evidence="3">The sequence shown here is derived from an EMBL/GenBank/DDBJ whole genome shotgun (WGS) entry which is preliminary data.</text>
</comment>
<name>A0ABX0ZMZ0_9ACTN</name>
<gene>
    <name evidence="3" type="ORF">HCN08_17975</name>
</gene>
<organism evidence="3 4">
    <name type="scientific">Actinacidiphila epipremni</name>
    <dbReference type="NCBI Taxonomy" id="2053013"/>
    <lineage>
        <taxon>Bacteria</taxon>
        <taxon>Bacillati</taxon>
        <taxon>Actinomycetota</taxon>
        <taxon>Actinomycetes</taxon>
        <taxon>Kitasatosporales</taxon>
        <taxon>Streptomycetaceae</taxon>
        <taxon>Actinacidiphila</taxon>
    </lineage>
</organism>
<dbReference type="InterPro" id="IPR004370">
    <property type="entry name" value="4-OT-like_dom"/>
</dbReference>
<evidence type="ECO:0000259" key="2">
    <source>
        <dbReference type="Pfam" id="PF01361"/>
    </source>
</evidence>
<evidence type="ECO:0000313" key="4">
    <source>
        <dbReference type="Proteomes" id="UP000734511"/>
    </source>
</evidence>
<dbReference type="Pfam" id="PF01361">
    <property type="entry name" value="Tautomerase"/>
    <property type="match status" value="1"/>
</dbReference>
<dbReference type="RefSeq" id="WP_167984126.1">
    <property type="nucleotide sequence ID" value="NZ_JAATEJ010000013.1"/>
</dbReference>
<evidence type="ECO:0000256" key="1">
    <source>
        <dbReference type="ARBA" id="ARBA00023235"/>
    </source>
</evidence>
<evidence type="ECO:0000313" key="3">
    <source>
        <dbReference type="EMBL" id="NJP45273.1"/>
    </source>
</evidence>
<proteinExistence type="predicted"/>
<dbReference type="Proteomes" id="UP000734511">
    <property type="component" value="Unassembled WGS sequence"/>
</dbReference>